<feature type="signal peptide" evidence="7">
    <location>
        <begin position="1"/>
        <end position="21"/>
    </location>
</feature>
<dbReference type="Proteomes" id="UP000646911">
    <property type="component" value="Unassembled WGS sequence"/>
</dbReference>
<evidence type="ECO:0000256" key="1">
    <source>
        <dbReference type="ARBA" id="ARBA00007840"/>
    </source>
</evidence>
<evidence type="ECO:0000259" key="8">
    <source>
        <dbReference type="Pfam" id="PF00144"/>
    </source>
</evidence>
<evidence type="ECO:0000256" key="4">
    <source>
        <dbReference type="ARBA" id="ARBA00023251"/>
    </source>
</evidence>
<gene>
    <name evidence="10" type="ORF">H8L47_23440</name>
</gene>
<dbReference type="RefSeq" id="WP_186956026.1">
    <property type="nucleotide sequence ID" value="NZ_JACOFX010000017.1"/>
</dbReference>
<dbReference type="PROSITE" id="PS00336">
    <property type="entry name" value="BETA_LACTAMASE_C"/>
    <property type="match status" value="1"/>
</dbReference>
<evidence type="ECO:0000259" key="9">
    <source>
        <dbReference type="Pfam" id="PF11954"/>
    </source>
</evidence>
<dbReference type="PANTHER" id="PTHR22935">
    <property type="entry name" value="PENICILLIN-BINDING PROTEIN"/>
    <property type="match status" value="1"/>
</dbReference>
<dbReference type="Pfam" id="PF11954">
    <property type="entry name" value="DUF3471"/>
    <property type="match status" value="2"/>
</dbReference>
<dbReference type="Gene3D" id="3.40.710.10">
    <property type="entry name" value="DD-peptidase/beta-lactamase superfamily"/>
    <property type="match status" value="1"/>
</dbReference>
<feature type="domain" description="Peptidase S12 Pab87-related C-terminal" evidence="9">
    <location>
        <begin position="471"/>
        <end position="550"/>
    </location>
</feature>
<feature type="chain" id="PRO_5046422254" description="Beta-lactamase" evidence="7">
    <location>
        <begin position="22"/>
        <end position="563"/>
    </location>
</feature>
<proteinExistence type="inferred from homology"/>
<keyword evidence="11" id="KW-1185">Reference proteome</keyword>
<sequence length="563" mass="59758">MKISSALLAVCSLLILEPVAAAEDYTATVQKVATARVSNAAIPGLVVVTVNGQEQKIQGFGLVTNGAGGTSGKAQPHLPDASTVFEIGSVSKTFTALLLADMQMRGELKLDDAVASLLPAYSIPHYQGRAITLLDLATQTSALPRLPANLMPKRPDNPYADYTESNLRDFLHRYQLTRTPGAKYEYSNLGFGLLSQALSARAGKSYAELVQERIAKPLGMADTGIALTASMQANLATGHDAQGKTVANWDMPTLAGAGALRSSAQDMLRYLQAHMHSANVKVPAGLQLVQQAQRPTGTPGLQIGLAWHVQSVRGQTVVLHNGMTGGYASFIGFTADGQRGVVVLANAAVNVDDIGMAALLPAMPAADTSNVNEKKLSAQQLQEYTGRYQLAPGAILSISAGPDGLLAQLSGQERAAIFPRKKDEFFYKIVEASLQFERDASGKIQSLTLHQNGHASPAHRIGELATEAAKRAEITLPAEQLKQYVGSYTLAPGFKLIISEQSGQLYAQATGQGSNPIYAEAADKFFLKDVDAQLSFQRQANGKISGLVLHQSGRNMPGPRDGD</sequence>
<evidence type="ECO:0000256" key="6">
    <source>
        <dbReference type="RuleBase" id="RU361140"/>
    </source>
</evidence>
<evidence type="ECO:0000313" key="10">
    <source>
        <dbReference type="EMBL" id="MBC3910524.1"/>
    </source>
</evidence>
<dbReference type="EC" id="3.5.2.6" evidence="2 6"/>
<feature type="domain" description="Beta-lactamase-related" evidence="8">
    <location>
        <begin position="31"/>
        <end position="353"/>
    </location>
</feature>
<keyword evidence="3 6" id="KW-0378">Hydrolase</keyword>
<comment type="similarity">
    <text evidence="5">Belongs to the beta-lactamase family.</text>
</comment>
<dbReference type="InterPro" id="IPR001466">
    <property type="entry name" value="Beta-lactam-related"/>
</dbReference>
<accession>A0ABR6ZFS5</accession>
<evidence type="ECO:0000256" key="7">
    <source>
        <dbReference type="SAM" id="SignalP"/>
    </source>
</evidence>
<organism evidence="10 11">
    <name type="scientific">Undibacterium umbellatum</name>
    <dbReference type="NCBI Taxonomy" id="2762300"/>
    <lineage>
        <taxon>Bacteria</taxon>
        <taxon>Pseudomonadati</taxon>
        <taxon>Pseudomonadota</taxon>
        <taxon>Betaproteobacteria</taxon>
        <taxon>Burkholderiales</taxon>
        <taxon>Oxalobacteraceae</taxon>
        <taxon>Undibacterium</taxon>
    </lineage>
</organism>
<comment type="similarity">
    <text evidence="1 6">Belongs to the class-C beta-lactamase family.</text>
</comment>
<dbReference type="EMBL" id="JACOFX010000017">
    <property type="protein sequence ID" value="MBC3910524.1"/>
    <property type="molecule type" value="Genomic_DNA"/>
</dbReference>
<protein>
    <recommendedName>
        <fullName evidence="2 6">Beta-lactamase</fullName>
        <ecNumber evidence="2 6">3.5.2.6</ecNumber>
    </recommendedName>
</protein>
<reference evidence="10 11" key="1">
    <citation type="submission" date="2020-08" db="EMBL/GenBank/DDBJ databases">
        <title>Novel species isolated from subtropical streams in China.</title>
        <authorList>
            <person name="Lu H."/>
        </authorList>
    </citation>
    <scope>NUCLEOTIDE SEQUENCE [LARGE SCALE GENOMIC DNA]</scope>
    <source>
        <strain evidence="10 11">NL8W</strain>
    </source>
</reference>
<keyword evidence="4 6" id="KW-0046">Antibiotic resistance</keyword>
<dbReference type="InterPro" id="IPR051478">
    <property type="entry name" value="Beta-lactamase-like_AB/R"/>
</dbReference>
<keyword evidence="7" id="KW-0732">Signal</keyword>
<comment type="catalytic activity">
    <reaction evidence="6">
        <text>a beta-lactam + H2O = a substituted beta-amino acid</text>
        <dbReference type="Rhea" id="RHEA:20401"/>
        <dbReference type="ChEBI" id="CHEBI:15377"/>
        <dbReference type="ChEBI" id="CHEBI:35627"/>
        <dbReference type="ChEBI" id="CHEBI:140347"/>
        <dbReference type="EC" id="3.5.2.6"/>
    </reaction>
</comment>
<dbReference type="GO" id="GO:0016787">
    <property type="term" value="F:hydrolase activity"/>
    <property type="evidence" value="ECO:0007669"/>
    <property type="project" value="UniProtKB-KW"/>
</dbReference>
<evidence type="ECO:0000256" key="3">
    <source>
        <dbReference type="ARBA" id="ARBA00022801"/>
    </source>
</evidence>
<dbReference type="InterPro" id="IPR001586">
    <property type="entry name" value="Beta-lactam_class-C_AS"/>
</dbReference>
<comment type="caution">
    <text evidence="10">The sequence shown here is derived from an EMBL/GenBank/DDBJ whole genome shotgun (WGS) entry which is preliminary data.</text>
</comment>
<name>A0ABR6ZFS5_9BURK</name>
<dbReference type="InterPro" id="IPR021860">
    <property type="entry name" value="Peptidase_S12_Pab87-rel_C"/>
</dbReference>
<dbReference type="InterPro" id="IPR012338">
    <property type="entry name" value="Beta-lactam/transpept-like"/>
</dbReference>
<evidence type="ECO:0000256" key="2">
    <source>
        <dbReference type="ARBA" id="ARBA00012865"/>
    </source>
</evidence>
<dbReference type="SUPFAM" id="SSF56601">
    <property type="entry name" value="beta-lactamase/transpeptidase-like"/>
    <property type="match status" value="1"/>
</dbReference>
<evidence type="ECO:0000256" key="5">
    <source>
        <dbReference type="ARBA" id="ARBA00038473"/>
    </source>
</evidence>
<feature type="domain" description="Peptidase S12 Pab87-related C-terminal" evidence="9">
    <location>
        <begin position="374"/>
        <end position="450"/>
    </location>
</feature>
<dbReference type="PANTHER" id="PTHR22935:SF95">
    <property type="entry name" value="BETA-LACTAMASE-LIKE 1-RELATED"/>
    <property type="match status" value="1"/>
</dbReference>
<evidence type="ECO:0000313" key="11">
    <source>
        <dbReference type="Proteomes" id="UP000646911"/>
    </source>
</evidence>
<dbReference type="Pfam" id="PF00144">
    <property type="entry name" value="Beta-lactamase"/>
    <property type="match status" value="1"/>
</dbReference>